<evidence type="ECO:0000313" key="1">
    <source>
        <dbReference type="EMBL" id="CAY81359.1"/>
    </source>
</evidence>
<protein>
    <submittedName>
        <fullName evidence="1">EC1118_1L10_2069p</fullName>
    </submittedName>
</protein>
<accession>C8ZD93</accession>
<dbReference type="EMBL" id="FN393078">
    <property type="protein sequence ID" value="CAY81359.1"/>
    <property type="molecule type" value="Genomic_DNA"/>
</dbReference>
<dbReference type="AlphaFoldDB" id="C8ZD93"/>
<gene>
    <name evidence="1" type="ORF">EC1118_1L10_2069g</name>
</gene>
<reference evidence="1" key="1">
    <citation type="journal article" date="2009" name="Proc. Natl. Acad. Sci. U.S.A.">
        <title>Eukaryote-to-eukaryote gene transfer events revealed by the genome sequence of the wine yeast Saccharomyces cerevisiae EC1118.</title>
        <authorList>
            <person name="Novo M."/>
            <person name="Bigey F."/>
            <person name="Beyne E."/>
            <person name="Galeote V."/>
            <person name="Gavory F."/>
            <person name="Mallet S."/>
            <person name="Cambot B."/>
            <person name="Legras J.L."/>
            <person name="Wincker P."/>
            <person name="Casaregola S."/>
            <person name="Dequin S."/>
        </authorList>
    </citation>
    <scope>NUCLEOTIDE SEQUENCE [LARGE SCALE GENOMIC DNA]</scope>
    <source>
        <strain evidence="1">Lalvin EC1118</strain>
        <strain>Lalvin EC1118 / Prise de mousse</strain>
    </source>
</reference>
<organism evidence="1">
    <name type="scientific">Saccharomyces cerevisiae (strain Lalvin EC1118 / Prise de mousse)</name>
    <name type="common">Baker's yeast</name>
    <dbReference type="NCBI Taxonomy" id="643680"/>
    <lineage>
        <taxon>Eukaryota</taxon>
        <taxon>Fungi</taxon>
        <taxon>Dikarya</taxon>
        <taxon>Ascomycota</taxon>
        <taxon>Saccharomycotina</taxon>
        <taxon>Saccharomycetes</taxon>
        <taxon>Saccharomycetales</taxon>
        <taxon>Saccharomycetaceae</taxon>
        <taxon>Saccharomyces</taxon>
    </lineage>
</organism>
<sequence>MIMQKRLLNRNSSVVKSRNCLARHQHESSISKLHVSLRLHRCLRPIVRFDFLHNAGSKVCSQNSCPSPQLHVGTMALFHTVFILWPHFCGILWTVHEKLYNYLLSIEVY</sequence>
<name>C8ZD93_YEAS8</name>
<dbReference type="HOGENOM" id="CLU_2186016_0_0_1"/>
<proteinExistence type="predicted"/>